<dbReference type="Proteomes" id="UP000284531">
    <property type="component" value="Unassembled WGS sequence"/>
</dbReference>
<name>A0A419X9C6_9BACT</name>
<dbReference type="AlphaFoldDB" id="A0A419X9C6"/>
<dbReference type="EMBL" id="RAPQ01000008">
    <property type="protein sequence ID" value="RKE04368.1"/>
    <property type="molecule type" value="Genomic_DNA"/>
</dbReference>
<evidence type="ECO:0000313" key="2">
    <source>
        <dbReference type="Proteomes" id="UP000284531"/>
    </source>
</evidence>
<proteinExistence type="predicted"/>
<sequence>MNKYRNIIFHTTSILIDITEVFFNTCIKPYLNLKILPKMNILPQKVNTTRIY</sequence>
<keyword evidence="2" id="KW-1185">Reference proteome</keyword>
<accession>A0A419X9C6</accession>
<evidence type="ECO:0000313" key="1">
    <source>
        <dbReference type="EMBL" id="RKE04368.1"/>
    </source>
</evidence>
<comment type="caution">
    <text evidence="1">The sequence shown here is derived from an EMBL/GenBank/DDBJ whole genome shotgun (WGS) entry which is preliminary data.</text>
</comment>
<protein>
    <submittedName>
        <fullName evidence="1">Uncharacterized protein</fullName>
    </submittedName>
</protein>
<organism evidence="1 2">
    <name type="scientific">Marinifilum flexuosum</name>
    <dbReference type="NCBI Taxonomy" id="1117708"/>
    <lineage>
        <taxon>Bacteria</taxon>
        <taxon>Pseudomonadati</taxon>
        <taxon>Bacteroidota</taxon>
        <taxon>Bacteroidia</taxon>
        <taxon>Marinilabiliales</taxon>
        <taxon>Marinifilaceae</taxon>
    </lineage>
</organism>
<reference evidence="1 2" key="1">
    <citation type="submission" date="2018-09" db="EMBL/GenBank/DDBJ databases">
        <title>Genomic Encyclopedia of Archaeal and Bacterial Type Strains, Phase II (KMG-II): from individual species to whole genera.</title>
        <authorList>
            <person name="Goeker M."/>
        </authorList>
    </citation>
    <scope>NUCLEOTIDE SEQUENCE [LARGE SCALE GENOMIC DNA]</scope>
    <source>
        <strain evidence="1 2">DSM 21950</strain>
    </source>
</reference>
<gene>
    <name evidence="1" type="ORF">BXY64_1388</name>
</gene>